<keyword evidence="2" id="KW-0456">Lyase</keyword>
<evidence type="ECO:0000259" key="3">
    <source>
        <dbReference type="SMART" id="SM01119"/>
    </source>
</evidence>
<dbReference type="PANTHER" id="PTHR28004">
    <property type="entry name" value="ZGC:162816-RELATED"/>
    <property type="match status" value="1"/>
</dbReference>
<dbReference type="SUPFAM" id="SSF51419">
    <property type="entry name" value="PLP-binding barrel"/>
    <property type="match status" value="1"/>
</dbReference>
<sequence length="376" mass="41144">MPKMPNDALIGKFGRAGDLWGPALVLEKDTFFRNLHAMAERCAAAGVALRPHAKTHKSAQVAREQISAGAVGICCATANEAITLGRLGIDNILLTTPVTERQKISALVALASEITLGIVVDHTSQLELWERAIDDSGANLNVLIDVDIGMRRTGARGGDVVTLAKRTQQSRGMTYVGIQAYSGMVQHIEEFDSRETAYRAQLENLREIIEILRVEGAAPRIVSGGGTGTMDLDLSMGLMTEVQFGSYVFMDVEYSNVKLLQKSENPFSPALFVRSAVISANAREHLTINAGFKSLSTDGPLPQIRDDSSTRYEFFGDEYGRISGPKIENIKLGDHVDIVVPHCDPTVGLHDYFHLIDHDTLVDIWRIDARGPLQIY</sequence>
<gene>
    <name evidence="4" type="ORF">PQR66_26900</name>
</gene>
<dbReference type="Gene3D" id="3.20.20.10">
    <property type="entry name" value="Alanine racemase"/>
    <property type="match status" value="1"/>
</dbReference>
<reference evidence="4 5" key="1">
    <citation type="journal article" date="2024" name="Chem. Sci.">
        <title>Discovery of megapolipeptins by genome mining of a Burkholderiales bacteria collection.</title>
        <authorList>
            <person name="Paulo B.S."/>
            <person name="Recchia M.J.J."/>
            <person name="Lee S."/>
            <person name="Fergusson C.H."/>
            <person name="Romanowski S.B."/>
            <person name="Hernandez A."/>
            <person name="Krull N."/>
            <person name="Liu D.Y."/>
            <person name="Cavanagh H."/>
            <person name="Bos A."/>
            <person name="Gray C.A."/>
            <person name="Murphy B.T."/>
            <person name="Linington R.G."/>
            <person name="Eustaquio A.S."/>
        </authorList>
    </citation>
    <scope>NUCLEOTIDE SEQUENCE [LARGE SCALE GENOMIC DNA]</scope>
    <source>
        <strain evidence="4 5">RL16-012-BIC-B</strain>
    </source>
</reference>
<dbReference type="Pfam" id="PF14031">
    <property type="entry name" value="D-ser_dehydrat"/>
    <property type="match status" value="1"/>
</dbReference>
<evidence type="ECO:0000313" key="4">
    <source>
        <dbReference type="EMBL" id="MFL9886700.1"/>
    </source>
</evidence>
<organism evidence="4 5">
    <name type="scientific">Paraburkholderia agricolaris</name>
    <dbReference type="NCBI Taxonomy" id="2152888"/>
    <lineage>
        <taxon>Bacteria</taxon>
        <taxon>Pseudomonadati</taxon>
        <taxon>Pseudomonadota</taxon>
        <taxon>Betaproteobacteria</taxon>
        <taxon>Burkholderiales</taxon>
        <taxon>Burkholderiaceae</taxon>
        <taxon>Paraburkholderia</taxon>
    </lineage>
</organism>
<protein>
    <submittedName>
        <fullName evidence="4">DSD1 family PLP-dependent enzyme</fullName>
    </submittedName>
</protein>
<evidence type="ECO:0000256" key="2">
    <source>
        <dbReference type="ARBA" id="ARBA00023239"/>
    </source>
</evidence>
<dbReference type="InterPro" id="IPR001608">
    <property type="entry name" value="Ala_racemase_N"/>
</dbReference>
<dbReference type="RefSeq" id="WP_408330404.1">
    <property type="nucleotide sequence ID" value="NZ_JAQQFH010000015.1"/>
</dbReference>
<dbReference type="CDD" id="cd06819">
    <property type="entry name" value="PLPDE_III_LS_D-TA"/>
    <property type="match status" value="1"/>
</dbReference>
<dbReference type="PANTHER" id="PTHR28004:SF2">
    <property type="entry name" value="D-SERINE DEHYDRATASE"/>
    <property type="match status" value="1"/>
</dbReference>
<dbReference type="Gene3D" id="2.40.37.20">
    <property type="entry name" value="D-serine dehydratase-like domain"/>
    <property type="match status" value="1"/>
</dbReference>
<dbReference type="InterPro" id="IPR029066">
    <property type="entry name" value="PLP-binding_barrel"/>
</dbReference>
<evidence type="ECO:0000313" key="5">
    <source>
        <dbReference type="Proteomes" id="UP001629249"/>
    </source>
</evidence>
<dbReference type="InterPro" id="IPR042208">
    <property type="entry name" value="D-ser_dehydrat-like_sf"/>
</dbReference>
<proteinExistence type="inferred from homology"/>
<dbReference type="InterPro" id="IPR026956">
    <property type="entry name" value="D-ser_dehydrat-like_dom"/>
</dbReference>
<comment type="similarity">
    <text evidence="1">Belongs to the DSD1 family.</text>
</comment>
<dbReference type="Proteomes" id="UP001629249">
    <property type="component" value="Unassembled WGS sequence"/>
</dbReference>
<dbReference type="SMART" id="SM01119">
    <property type="entry name" value="D-ser_dehydrat"/>
    <property type="match status" value="1"/>
</dbReference>
<name>A0ABW8ZVL1_9BURK</name>
<feature type="domain" description="D-serine dehydratase-like" evidence="3">
    <location>
        <begin position="270"/>
        <end position="357"/>
    </location>
</feature>
<evidence type="ECO:0000256" key="1">
    <source>
        <dbReference type="ARBA" id="ARBA00005323"/>
    </source>
</evidence>
<dbReference type="EMBL" id="JAQQFN010000023">
    <property type="protein sequence ID" value="MFL9886700.1"/>
    <property type="molecule type" value="Genomic_DNA"/>
</dbReference>
<comment type="caution">
    <text evidence="4">The sequence shown here is derived from an EMBL/GenBank/DDBJ whole genome shotgun (WGS) entry which is preliminary data.</text>
</comment>
<dbReference type="Pfam" id="PF01168">
    <property type="entry name" value="Ala_racemase_N"/>
    <property type="match status" value="1"/>
</dbReference>
<keyword evidence="5" id="KW-1185">Reference proteome</keyword>
<dbReference type="InterPro" id="IPR051466">
    <property type="entry name" value="D-amino_acid_metab_enzyme"/>
</dbReference>
<accession>A0ABW8ZVL1</accession>